<feature type="region of interest" description="Disordered" evidence="10">
    <location>
        <begin position="474"/>
        <end position="513"/>
    </location>
</feature>
<keyword evidence="6 9" id="KW-0067">ATP-binding</keyword>
<keyword evidence="2" id="KW-0723">Serine/threonine-protein kinase</keyword>
<dbReference type="SMART" id="SM00220">
    <property type="entry name" value="S_TKc"/>
    <property type="match status" value="1"/>
</dbReference>
<feature type="compositionally biased region" description="Basic and acidic residues" evidence="10">
    <location>
        <begin position="659"/>
        <end position="671"/>
    </location>
</feature>
<dbReference type="SUPFAM" id="SSF56112">
    <property type="entry name" value="Protein kinase-like (PK-like)"/>
    <property type="match status" value="1"/>
</dbReference>
<comment type="caution">
    <text evidence="12">The sequence shown here is derived from an EMBL/GenBank/DDBJ whole genome shotgun (WGS) entry which is preliminary data.</text>
</comment>
<feature type="compositionally biased region" description="Low complexity" evidence="10">
    <location>
        <begin position="477"/>
        <end position="492"/>
    </location>
</feature>
<feature type="binding site" evidence="9">
    <location>
        <position position="50"/>
    </location>
    <ligand>
        <name>ATP</name>
        <dbReference type="ChEBI" id="CHEBI:30616"/>
    </ligand>
</feature>
<keyword evidence="13" id="KW-1185">Reference proteome</keyword>
<evidence type="ECO:0000313" key="12">
    <source>
        <dbReference type="EMBL" id="KAG8465519.1"/>
    </source>
</evidence>
<evidence type="ECO:0000256" key="9">
    <source>
        <dbReference type="PROSITE-ProRule" id="PRU10141"/>
    </source>
</evidence>
<dbReference type="PROSITE" id="PS00107">
    <property type="entry name" value="PROTEIN_KINASE_ATP"/>
    <property type="match status" value="1"/>
</dbReference>
<evidence type="ECO:0000256" key="1">
    <source>
        <dbReference type="ARBA" id="ARBA00012513"/>
    </source>
</evidence>
<keyword evidence="5" id="KW-0418">Kinase</keyword>
<dbReference type="GO" id="GO:0004674">
    <property type="term" value="F:protein serine/threonine kinase activity"/>
    <property type="evidence" value="ECO:0007669"/>
    <property type="project" value="UniProtKB-KW"/>
</dbReference>
<evidence type="ECO:0000256" key="10">
    <source>
        <dbReference type="SAM" id="MobiDB-lite"/>
    </source>
</evidence>
<feature type="region of interest" description="Disordered" evidence="10">
    <location>
        <begin position="609"/>
        <end position="633"/>
    </location>
</feature>
<feature type="region of interest" description="Disordered" evidence="10">
    <location>
        <begin position="646"/>
        <end position="701"/>
    </location>
</feature>
<dbReference type="InterPro" id="IPR017441">
    <property type="entry name" value="Protein_kinase_ATP_BS"/>
</dbReference>
<dbReference type="PROSITE" id="PS00108">
    <property type="entry name" value="PROTEIN_KINASE_ST"/>
    <property type="match status" value="1"/>
</dbReference>
<dbReference type="GO" id="GO:0005524">
    <property type="term" value="F:ATP binding"/>
    <property type="evidence" value="ECO:0007669"/>
    <property type="project" value="UniProtKB-UniRule"/>
</dbReference>
<evidence type="ECO:0000256" key="8">
    <source>
        <dbReference type="ARBA" id="ARBA00048679"/>
    </source>
</evidence>
<dbReference type="Pfam" id="PF00069">
    <property type="entry name" value="Pkinase"/>
    <property type="match status" value="1"/>
</dbReference>
<protein>
    <recommendedName>
        <fullName evidence="1">non-specific serine/threonine protein kinase</fullName>
        <ecNumber evidence="1">2.7.11.1</ecNumber>
    </recommendedName>
</protein>
<keyword evidence="4 9" id="KW-0547">Nucleotide-binding</keyword>
<feature type="compositionally biased region" description="Gly residues" evidence="10">
    <location>
        <begin position="305"/>
        <end position="314"/>
    </location>
</feature>
<name>A0A8J6CAG9_DIALT</name>
<proteinExistence type="predicted"/>
<dbReference type="CDD" id="cd08215">
    <property type="entry name" value="STKc_Nek"/>
    <property type="match status" value="1"/>
</dbReference>
<dbReference type="OMA" id="QHCHHPN"/>
<evidence type="ECO:0000256" key="5">
    <source>
        <dbReference type="ARBA" id="ARBA00022777"/>
    </source>
</evidence>
<dbReference type="InterPro" id="IPR011009">
    <property type="entry name" value="Kinase-like_dom_sf"/>
</dbReference>
<dbReference type="EMBL" id="JAGTXO010000010">
    <property type="protein sequence ID" value="KAG8465519.1"/>
    <property type="molecule type" value="Genomic_DNA"/>
</dbReference>
<dbReference type="AlphaFoldDB" id="A0A8J6CAG9"/>
<evidence type="ECO:0000256" key="2">
    <source>
        <dbReference type="ARBA" id="ARBA00022527"/>
    </source>
</evidence>
<dbReference type="PANTHER" id="PTHR44899:SF3">
    <property type="entry name" value="SERINE_THREONINE-PROTEIN KINASE NEK1"/>
    <property type="match status" value="1"/>
</dbReference>
<dbReference type="Proteomes" id="UP000751190">
    <property type="component" value="Unassembled WGS sequence"/>
</dbReference>
<dbReference type="OrthoDB" id="10250725at2759"/>
<keyword evidence="3" id="KW-0808">Transferase</keyword>
<feature type="region of interest" description="Disordered" evidence="10">
    <location>
        <begin position="305"/>
        <end position="332"/>
    </location>
</feature>
<feature type="compositionally biased region" description="Low complexity" evidence="10">
    <location>
        <begin position="609"/>
        <end position="629"/>
    </location>
</feature>
<evidence type="ECO:0000313" key="13">
    <source>
        <dbReference type="Proteomes" id="UP000751190"/>
    </source>
</evidence>
<evidence type="ECO:0000256" key="3">
    <source>
        <dbReference type="ARBA" id="ARBA00022679"/>
    </source>
</evidence>
<sequence length="701" mass="73582">MDPGAAAFSEVDWFDGQKLTGFTRDHLIGRGSTGAVFLLRNSIDELAVVKELDVGRMSPKERQQAAQEVRLLSELSHPNIIAYYGTVFHKRRQVLEIYMEYAECGTLADVILERQCRHDAKGIEEQTVMRWTRQMISALRCVHKRKIIHRDLKPSNVFVTKDGTIKLADFGISAELSNTEQKAETVCGTPYYLSPEMVSGKPYSTATDVWSLGCILWEVLTLQRPFSGSNIMQLAMQIMSKELDVSILETRAPDVDRRLRTMVAQMLAKDPAQRPTVQQLHDDPFLSERLGMLYLRHISSNATAGGGARLGGGSSSPSRPSSSLSAREPCSDRVHAARAMQAGVRGWRDRQVVRFLRSIAGPDERLGTPTTSAQQAALRVHCVRGPRAPMFSPHAALASSAAGGLAGAVGLADAAGAANALSAGATPRGTPRGPITLSKCHPPSSVVPLPAVACTPGGAGACGLFSSTSLPTLNAAGGSSSSSPPTSGTPSGRFSPLQLSHGGSGGAVRSPGSAGFRRVLRTSASGGRCTASSPLSVGGCWSAHASAAASPTHSPQLAVARQRLSSAPASPSGTLLTGIFPLPLSHHSTDASDDSHAPSPAGAAEEIGAAAAPGARCASSAPARRGAAPDLHSARPLTSIGALRVRDAEATHKRTSVRLRPELRGELERHSSPLRAATSSVEPASLSPPKPAATAAFNKTR</sequence>
<comment type="catalytic activity">
    <reaction evidence="8">
        <text>L-seryl-[protein] + ATP = O-phospho-L-seryl-[protein] + ADP + H(+)</text>
        <dbReference type="Rhea" id="RHEA:17989"/>
        <dbReference type="Rhea" id="RHEA-COMP:9863"/>
        <dbReference type="Rhea" id="RHEA-COMP:11604"/>
        <dbReference type="ChEBI" id="CHEBI:15378"/>
        <dbReference type="ChEBI" id="CHEBI:29999"/>
        <dbReference type="ChEBI" id="CHEBI:30616"/>
        <dbReference type="ChEBI" id="CHEBI:83421"/>
        <dbReference type="ChEBI" id="CHEBI:456216"/>
        <dbReference type="EC" id="2.7.11.1"/>
    </reaction>
</comment>
<feature type="domain" description="Protein kinase" evidence="11">
    <location>
        <begin position="22"/>
        <end position="286"/>
    </location>
</feature>
<evidence type="ECO:0000259" key="11">
    <source>
        <dbReference type="PROSITE" id="PS50011"/>
    </source>
</evidence>
<comment type="catalytic activity">
    <reaction evidence="7">
        <text>L-threonyl-[protein] + ATP = O-phospho-L-threonyl-[protein] + ADP + H(+)</text>
        <dbReference type="Rhea" id="RHEA:46608"/>
        <dbReference type="Rhea" id="RHEA-COMP:11060"/>
        <dbReference type="Rhea" id="RHEA-COMP:11605"/>
        <dbReference type="ChEBI" id="CHEBI:15378"/>
        <dbReference type="ChEBI" id="CHEBI:30013"/>
        <dbReference type="ChEBI" id="CHEBI:30616"/>
        <dbReference type="ChEBI" id="CHEBI:61977"/>
        <dbReference type="ChEBI" id="CHEBI:456216"/>
        <dbReference type="EC" id="2.7.11.1"/>
    </reaction>
</comment>
<dbReference type="InterPro" id="IPR000719">
    <property type="entry name" value="Prot_kinase_dom"/>
</dbReference>
<dbReference type="PANTHER" id="PTHR44899">
    <property type="entry name" value="CAMK FAMILY PROTEIN KINASE"/>
    <property type="match status" value="1"/>
</dbReference>
<evidence type="ECO:0000256" key="6">
    <source>
        <dbReference type="ARBA" id="ARBA00022840"/>
    </source>
</evidence>
<feature type="compositionally biased region" description="Low complexity" evidence="10">
    <location>
        <begin position="315"/>
        <end position="327"/>
    </location>
</feature>
<dbReference type="EC" id="2.7.11.1" evidence="1"/>
<reference evidence="12" key="1">
    <citation type="submission" date="2021-05" db="EMBL/GenBank/DDBJ databases">
        <title>The genome of the haptophyte Pavlova lutheri (Diacronema luteri, Pavlovales) - a model for lipid biosynthesis in eukaryotic algae.</title>
        <authorList>
            <person name="Hulatt C.J."/>
            <person name="Posewitz M.C."/>
        </authorList>
    </citation>
    <scope>NUCLEOTIDE SEQUENCE</scope>
    <source>
        <strain evidence="12">NIVA-4/92</strain>
    </source>
</reference>
<dbReference type="InterPro" id="IPR051131">
    <property type="entry name" value="NEK_Ser/Thr_kinase_NIMA"/>
</dbReference>
<dbReference type="PROSITE" id="PS50011">
    <property type="entry name" value="PROTEIN_KINASE_DOM"/>
    <property type="match status" value="1"/>
</dbReference>
<gene>
    <name evidence="12" type="ORF">KFE25_002826</name>
</gene>
<accession>A0A8J6CAG9</accession>
<dbReference type="Gene3D" id="1.10.510.10">
    <property type="entry name" value="Transferase(Phosphotransferase) domain 1"/>
    <property type="match status" value="1"/>
</dbReference>
<evidence type="ECO:0000256" key="7">
    <source>
        <dbReference type="ARBA" id="ARBA00047899"/>
    </source>
</evidence>
<evidence type="ECO:0000256" key="4">
    <source>
        <dbReference type="ARBA" id="ARBA00022741"/>
    </source>
</evidence>
<dbReference type="InterPro" id="IPR008271">
    <property type="entry name" value="Ser/Thr_kinase_AS"/>
</dbReference>
<organism evidence="12 13">
    <name type="scientific">Diacronema lutheri</name>
    <name type="common">Unicellular marine alga</name>
    <name type="synonym">Monochrysis lutheri</name>
    <dbReference type="NCBI Taxonomy" id="2081491"/>
    <lineage>
        <taxon>Eukaryota</taxon>
        <taxon>Haptista</taxon>
        <taxon>Haptophyta</taxon>
        <taxon>Pavlovophyceae</taxon>
        <taxon>Pavlovales</taxon>
        <taxon>Pavlovaceae</taxon>
        <taxon>Diacronema</taxon>
    </lineage>
</organism>